<evidence type="ECO:0000259" key="8">
    <source>
        <dbReference type="Pfam" id="PF02397"/>
    </source>
</evidence>
<dbReference type="PANTHER" id="PTHR30576">
    <property type="entry name" value="COLANIC BIOSYNTHESIS UDP-GLUCOSE LIPID CARRIER TRANSFERASE"/>
    <property type="match status" value="1"/>
</dbReference>
<evidence type="ECO:0000256" key="2">
    <source>
        <dbReference type="ARBA" id="ARBA00006464"/>
    </source>
</evidence>
<feature type="domain" description="Bacterial sugar transferase" evidence="8">
    <location>
        <begin position="308"/>
        <end position="496"/>
    </location>
</feature>
<keyword evidence="4 7" id="KW-0812">Transmembrane</keyword>
<sequence>MGLGDSVKQMSYKRQINHIGTIAQQRIRTDKLTIQIHRATLIAQYLGFILTFYILMTVRVLPTYENVNRFNPIVWAKEIPVFNDYALFLGILLILHAFTLVQNQLFSGKAESSILEEYMFDFRSIVFSFLITIGITFLLKTTFLYSRVTLVLFIIMMLIESLLWLATRRIIMRHLNKKGRIRSHVLIVGAGRVGLEVFNKVIQVNPVKKEFIGYLDDHKLGKDIVGKISELESILQQKRVDIIYITIPSEKHIIESMLHTIYKYDVDIRIIPEMFDRMNTVFAFRNDLEYPCLQIVKTPLRGLNVFLKRLSDIGGSLFLLLILSPLFLLLAILIKVESQGAVFFKQQRVGKNGLPFQMIKFRSMKNDADLNKSLLVKDNDMTGPVFKLRNDPRVTRVGRFIRKYSLDELPQLWNVLKGQMSLIGPRPPLPEEVEKYTDYHWRRMDVLPGMTGLWQVSGRSDLDFEQWIDLDIYYIERWSISLEMKIIFKTIPAVIKGSGAY</sequence>
<keyword evidence="5 7" id="KW-1133">Transmembrane helix</keyword>
<keyword evidence="6 7" id="KW-0472">Membrane</keyword>
<dbReference type="GO" id="GO:0016780">
    <property type="term" value="F:phosphotransferase activity, for other substituted phosphate groups"/>
    <property type="evidence" value="ECO:0007669"/>
    <property type="project" value="TreeGrafter"/>
</dbReference>
<dbReference type="PANTHER" id="PTHR30576:SF0">
    <property type="entry name" value="UNDECAPRENYL-PHOSPHATE N-ACETYLGALACTOSAMINYL 1-PHOSPHATE TRANSFERASE-RELATED"/>
    <property type="match status" value="1"/>
</dbReference>
<dbReference type="NCBIfam" id="TIGR03025">
    <property type="entry name" value="EPS_sugtrans"/>
    <property type="match status" value="1"/>
</dbReference>
<feature type="transmembrane region" description="Helical" evidence="7">
    <location>
        <begin position="81"/>
        <end position="101"/>
    </location>
</feature>
<comment type="similarity">
    <text evidence="2">Belongs to the bacterial sugar transferase family.</text>
</comment>
<dbReference type="OrthoDB" id="9808602at2"/>
<dbReference type="SUPFAM" id="SSF51735">
    <property type="entry name" value="NAD(P)-binding Rossmann-fold domains"/>
    <property type="match status" value="1"/>
</dbReference>
<feature type="transmembrane region" description="Helical" evidence="7">
    <location>
        <begin position="41"/>
        <end position="61"/>
    </location>
</feature>
<dbReference type="Gene3D" id="3.40.50.720">
    <property type="entry name" value="NAD(P)-binding Rossmann-like Domain"/>
    <property type="match status" value="1"/>
</dbReference>
<dbReference type="KEGG" id="cohn:KCTCHS21_55860"/>
<dbReference type="EMBL" id="AP019400">
    <property type="protein sequence ID" value="BBI36187.1"/>
    <property type="molecule type" value="Genomic_DNA"/>
</dbReference>
<reference evidence="9 10" key="1">
    <citation type="submission" date="2019-01" db="EMBL/GenBank/DDBJ databases">
        <title>Complete genome sequence of Cohnella hallensis HS21 isolated from Korean fir (Abies koreana) rhizospheric soil.</title>
        <authorList>
            <person name="Jiang L."/>
            <person name="Kang S.W."/>
            <person name="Kim S."/>
            <person name="Jung J."/>
            <person name="Kim C.Y."/>
            <person name="Kim D.H."/>
            <person name="Kim S.W."/>
            <person name="Lee J."/>
        </authorList>
    </citation>
    <scope>NUCLEOTIDE SEQUENCE [LARGE SCALE GENOMIC DNA]</scope>
    <source>
        <strain evidence="9 10">HS21</strain>
    </source>
</reference>
<dbReference type="AlphaFoldDB" id="A0A3T1DDL2"/>
<dbReference type="Pfam" id="PF02397">
    <property type="entry name" value="Bac_transf"/>
    <property type="match status" value="1"/>
</dbReference>
<dbReference type="InterPro" id="IPR036291">
    <property type="entry name" value="NAD(P)-bd_dom_sf"/>
</dbReference>
<dbReference type="Proteomes" id="UP000289856">
    <property type="component" value="Chromosome"/>
</dbReference>
<evidence type="ECO:0000313" key="9">
    <source>
        <dbReference type="EMBL" id="BBI36187.1"/>
    </source>
</evidence>
<proteinExistence type="inferred from homology"/>
<keyword evidence="10" id="KW-1185">Reference proteome</keyword>
<protein>
    <submittedName>
        <fullName evidence="9">UDP-phosphate galactose phosphotransferase</fullName>
    </submittedName>
</protein>
<evidence type="ECO:0000256" key="7">
    <source>
        <dbReference type="SAM" id="Phobius"/>
    </source>
</evidence>
<evidence type="ECO:0000256" key="6">
    <source>
        <dbReference type="ARBA" id="ARBA00023136"/>
    </source>
</evidence>
<comment type="subcellular location">
    <subcellularLocation>
        <location evidence="1">Membrane</location>
        <topology evidence="1">Multi-pass membrane protein</topology>
    </subcellularLocation>
</comment>
<name>A0A3T1DDL2_9BACL</name>
<dbReference type="GO" id="GO:0016020">
    <property type="term" value="C:membrane"/>
    <property type="evidence" value="ECO:0007669"/>
    <property type="project" value="UniProtKB-SubCell"/>
</dbReference>
<dbReference type="InterPro" id="IPR017475">
    <property type="entry name" value="EPS_sugar_tfrase"/>
</dbReference>
<evidence type="ECO:0000313" key="10">
    <source>
        <dbReference type="Proteomes" id="UP000289856"/>
    </source>
</evidence>
<keyword evidence="3 9" id="KW-0808">Transferase</keyword>
<accession>A0A3T1DDL2</accession>
<feature type="transmembrane region" description="Helical" evidence="7">
    <location>
        <begin position="145"/>
        <end position="167"/>
    </location>
</feature>
<feature type="transmembrane region" description="Helical" evidence="7">
    <location>
        <begin position="317"/>
        <end position="336"/>
    </location>
</feature>
<dbReference type="InterPro" id="IPR003362">
    <property type="entry name" value="Bact_transf"/>
</dbReference>
<evidence type="ECO:0000256" key="1">
    <source>
        <dbReference type="ARBA" id="ARBA00004141"/>
    </source>
</evidence>
<evidence type="ECO:0000256" key="5">
    <source>
        <dbReference type="ARBA" id="ARBA00022989"/>
    </source>
</evidence>
<gene>
    <name evidence="9" type="ORF">KCTCHS21_55860</name>
</gene>
<evidence type="ECO:0000256" key="3">
    <source>
        <dbReference type="ARBA" id="ARBA00022679"/>
    </source>
</evidence>
<evidence type="ECO:0000256" key="4">
    <source>
        <dbReference type="ARBA" id="ARBA00022692"/>
    </source>
</evidence>
<organism evidence="9 10">
    <name type="scientific">Cohnella abietis</name>
    <dbReference type="NCBI Taxonomy" id="2507935"/>
    <lineage>
        <taxon>Bacteria</taxon>
        <taxon>Bacillati</taxon>
        <taxon>Bacillota</taxon>
        <taxon>Bacilli</taxon>
        <taxon>Bacillales</taxon>
        <taxon>Paenibacillaceae</taxon>
        <taxon>Cohnella</taxon>
    </lineage>
</organism>
<feature type="transmembrane region" description="Helical" evidence="7">
    <location>
        <begin position="122"/>
        <end position="139"/>
    </location>
</feature>
<dbReference type="Pfam" id="PF13727">
    <property type="entry name" value="CoA_binding_3"/>
    <property type="match status" value="1"/>
</dbReference>